<comment type="caution">
    <text evidence="1">The sequence shown here is derived from an EMBL/GenBank/DDBJ whole genome shotgun (WGS) entry which is preliminary data.</text>
</comment>
<sequence>MAPISLFFCRSPWFLPGQQVLQDCTFFVPFLIQKYMVLAFICRIKWVVRCFDIDDLSKESMFDQSQIRKFIKLSMLSIVFVACLLRSNCFCRE</sequence>
<reference evidence="1 2" key="1">
    <citation type="submission" date="2024-05" db="EMBL/GenBank/DDBJ databases">
        <title>Haplotype-resolved chromosome-level genome assembly of Huyou (Citrus changshanensis).</title>
        <authorList>
            <person name="Miao C."/>
            <person name="Chen W."/>
            <person name="Wu Y."/>
            <person name="Wang L."/>
            <person name="Zhao S."/>
            <person name="Grierson D."/>
            <person name="Xu C."/>
            <person name="Chen K."/>
        </authorList>
    </citation>
    <scope>NUCLEOTIDE SEQUENCE [LARGE SCALE GENOMIC DNA]</scope>
    <source>
        <strain evidence="1">01-14</strain>
        <tissue evidence="1">Leaf</tissue>
    </source>
</reference>
<dbReference type="Proteomes" id="UP001428341">
    <property type="component" value="Unassembled WGS sequence"/>
</dbReference>
<proteinExistence type="predicted"/>
<dbReference type="EMBL" id="JBCGBO010000002">
    <property type="protein sequence ID" value="KAK9223185.1"/>
    <property type="molecule type" value="Genomic_DNA"/>
</dbReference>
<dbReference type="AlphaFoldDB" id="A0AAP0MTS0"/>
<name>A0AAP0MTS0_9ROSI</name>
<protein>
    <submittedName>
        <fullName evidence="1">Uncharacterized protein</fullName>
    </submittedName>
</protein>
<keyword evidence="2" id="KW-1185">Reference proteome</keyword>
<organism evidence="1 2">
    <name type="scientific">Citrus x changshan-huyou</name>
    <dbReference type="NCBI Taxonomy" id="2935761"/>
    <lineage>
        <taxon>Eukaryota</taxon>
        <taxon>Viridiplantae</taxon>
        <taxon>Streptophyta</taxon>
        <taxon>Embryophyta</taxon>
        <taxon>Tracheophyta</taxon>
        <taxon>Spermatophyta</taxon>
        <taxon>Magnoliopsida</taxon>
        <taxon>eudicotyledons</taxon>
        <taxon>Gunneridae</taxon>
        <taxon>Pentapetalae</taxon>
        <taxon>rosids</taxon>
        <taxon>malvids</taxon>
        <taxon>Sapindales</taxon>
        <taxon>Rutaceae</taxon>
        <taxon>Aurantioideae</taxon>
        <taxon>Citrus</taxon>
    </lineage>
</organism>
<evidence type="ECO:0000313" key="2">
    <source>
        <dbReference type="Proteomes" id="UP001428341"/>
    </source>
</evidence>
<evidence type="ECO:0000313" key="1">
    <source>
        <dbReference type="EMBL" id="KAK9223185.1"/>
    </source>
</evidence>
<gene>
    <name evidence="1" type="ORF">WN944_011627</name>
</gene>
<accession>A0AAP0MTS0</accession>